<dbReference type="RefSeq" id="WP_145218134.1">
    <property type="nucleotide sequence ID" value="NZ_CP036432.1"/>
</dbReference>
<organism evidence="2 3">
    <name type="scientific">Stieleria magnilauensis</name>
    <dbReference type="NCBI Taxonomy" id="2527963"/>
    <lineage>
        <taxon>Bacteria</taxon>
        <taxon>Pseudomonadati</taxon>
        <taxon>Planctomycetota</taxon>
        <taxon>Planctomycetia</taxon>
        <taxon>Pirellulales</taxon>
        <taxon>Pirellulaceae</taxon>
        <taxon>Stieleria</taxon>
    </lineage>
</organism>
<feature type="chain" id="PRO_5045225941" evidence="1">
    <location>
        <begin position="29"/>
        <end position="149"/>
    </location>
</feature>
<dbReference type="EMBL" id="CP036432">
    <property type="protein sequence ID" value="QDV86757.1"/>
    <property type="molecule type" value="Genomic_DNA"/>
</dbReference>
<proteinExistence type="predicted"/>
<dbReference type="Proteomes" id="UP000318081">
    <property type="component" value="Chromosome"/>
</dbReference>
<evidence type="ECO:0000313" key="3">
    <source>
        <dbReference type="Proteomes" id="UP000318081"/>
    </source>
</evidence>
<keyword evidence="1" id="KW-0732">Signal</keyword>
<gene>
    <name evidence="2" type="ORF">TBK1r_57770</name>
</gene>
<sequence>MKSNLKNGLLGLVWAAMASILTAGSALAQFPFPESSAPDIAPPEITRPEAAAPQRVAQKPAAEDADIIVTPRLVDVVPSSSDLSAGEPTAAELRQARAQFRSQQRMERMERNLWAGYEPLRPNWNSIPMMSSRYPYRQTVVVPLYVYPR</sequence>
<reference evidence="2 3" key="1">
    <citation type="submission" date="2019-02" db="EMBL/GenBank/DDBJ databases">
        <title>Deep-cultivation of Planctomycetes and their phenomic and genomic characterization uncovers novel biology.</title>
        <authorList>
            <person name="Wiegand S."/>
            <person name="Jogler M."/>
            <person name="Boedeker C."/>
            <person name="Pinto D."/>
            <person name="Vollmers J."/>
            <person name="Rivas-Marin E."/>
            <person name="Kohn T."/>
            <person name="Peeters S.H."/>
            <person name="Heuer A."/>
            <person name="Rast P."/>
            <person name="Oberbeckmann S."/>
            <person name="Bunk B."/>
            <person name="Jeske O."/>
            <person name="Meyerdierks A."/>
            <person name="Storesund J.E."/>
            <person name="Kallscheuer N."/>
            <person name="Luecker S."/>
            <person name="Lage O.M."/>
            <person name="Pohl T."/>
            <person name="Merkel B.J."/>
            <person name="Hornburger P."/>
            <person name="Mueller R.-W."/>
            <person name="Bruemmer F."/>
            <person name="Labrenz M."/>
            <person name="Spormann A.M."/>
            <person name="Op den Camp H."/>
            <person name="Overmann J."/>
            <person name="Amann R."/>
            <person name="Jetten M.S.M."/>
            <person name="Mascher T."/>
            <person name="Medema M.H."/>
            <person name="Devos D.P."/>
            <person name="Kaster A.-K."/>
            <person name="Ovreas L."/>
            <person name="Rohde M."/>
            <person name="Galperin M.Y."/>
            <person name="Jogler C."/>
        </authorList>
    </citation>
    <scope>NUCLEOTIDE SEQUENCE [LARGE SCALE GENOMIC DNA]</scope>
    <source>
        <strain evidence="2 3">TBK1r</strain>
    </source>
</reference>
<feature type="signal peptide" evidence="1">
    <location>
        <begin position="1"/>
        <end position="28"/>
    </location>
</feature>
<evidence type="ECO:0000313" key="2">
    <source>
        <dbReference type="EMBL" id="QDV86757.1"/>
    </source>
</evidence>
<protein>
    <submittedName>
        <fullName evidence="2">Uncharacterized protein</fullName>
    </submittedName>
</protein>
<name>A0ABX5XYI4_9BACT</name>
<keyword evidence="3" id="KW-1185">Reference proteome</keyword>
<accession>A0ABX5XYI4</accession>
<evidence type="ECO:0000256" key="1">
    <source>
        <dbReference type="SAM" id="SignalP"/>
    </source>
</evidence>